<evidence type="ECO:0000313" key="1">
    <source>
        <dbReference type="EMBL" id="KAF2874175.1"/>
    </source>
</evidence>
<dbReference type="Gene3D" id="2.60.20.10">
    <property type="entry name" value="Crystallins"/>
    <property type="match status" value="1"/>
</dbReference>
<accession>A0A7C8MDR6</accession>
<sequence>THLYVCEDEMFGARCDNLHVAVGQCYNLDASWNDKITSLGPDKGTFCTLYSEFDCKGKVLPLTYPGVKDLARYQFGDVGSSYRCDFIAEWSGKE</sequence>
<dbReference type="OrthoDB" id="2910287at2759"/>
<evidence type="ECO:0008006" key="3">
    <source>
        <dbReference type="Google" id="ProtNLM"/>
    </source>
</evidence>
<evidence type="ECO:0000313" key="2">
    <source>
        <dbReference type="Proteomes" id="UP000481861"/>
    </source>
</evidence>
<reference evidence="1 2" key="1">
    <citation type="submission" date="2020-01" db="EMBL/GenBank/DDBJ databases">
        <authorList>
            <consortium name="DOE Joint Genome Institute"/>
            <person name="Haridas S."/>
            <person name="Albert R."/>
            <person name="Binder M."/>
            <person name="Bloem J."/>
            <person name="Labutti K."/>
            <person name="Salamov A."/>
            <person name="Andreopoulos B."/>
            <person name="Baker S.E."/>
            <person name="Barry K."/>
            <person name="Bills G."/>
            <person name="Bluhm B.H."/>
            <person name="Cannon C."/>
            <person name="Castanera R."/>
            <person name="Culley D.E."/>
            <person name="Daum C."/>
            <person name="Ezra D."/>
            <person name="Gonzalez J.B."/>
            <person name="Henrissat B."/>
            <person name="Kuo A."/>
            <person name="Liang C."/>
            <person name="Lipzen A."/>
            <person name="Lutzoni F."/>
            <person name="Magnuson J."/>
            <person name="Mondo S."/>
            <person name="Nolan M."/>
            <person name="Ohm R."/>
            <person name="Pangilinan J."/>
            <person name="Park H.-J.H."/>
            <person name="Ramirez L."/>
            <person name="Alfaro M."/>
            <person name="Sun H."/>
            <person name="Tritt A."/>
            <person name="Yoshinaga Y."/>
            <person name="Zwiers L.-H.L."/>
            <person name="Turgeon B.G."/>
            <person name="Goodwin S.B."/>
            <person name="Spatafora J.W."/>
            <person name="Crous P.W."/>
            <person name="Grigoriev I.V."/>
        </authorList>
    </citation>
    <scope>NUCLEOTIDE SEQUENCE [LARGE SCALE GENOMIC DNA]</scope>
    <source>
        <strain evidence="1 2">CBS 611.86</strain>
    </source>
</reference>
<proteinExistence type="predicted"/>
<protein>
    <recommendedName>
        <fullName evidence="3">Beta/gamma crystallin 'Greek key' domain-containing protein</fullName>
    </recommendedName>
</protein>
<dbReference type="Proteomes" id="UP000481861">
    <property type="component" value="Unassembled WGS sequence"/>
</dbReference>
<feature type="non-terminal residue" evidence="1">
    <location>
        <position position="1"/>
    </location>
</feature>
<organism evidence="1 2">
    <name type="scientific">Massariosphaeria phaeospora</name>
    <dbReference type="NCBI Taxonomy" id="100035"/>
    <lineage>
        <taxon>Eukaryota</taxon>
        <taxon>Fungi</taxon>
        <taxon>Dikarya</taxon>
        <taxon>Ascomycota</taxon>
        <taxon>Pezizomycotina</taxon>
        <taxon>Dothideomycetes</taxon>
        <taxon>Pleosporomycetidae</taxon>
        <taxon>Pleosporales</taxon>
        <taxon>Pleosporales incertae sedis</taxon>
        <taxon>Massariosphaeria</taxon>
    </lineage>
</organism>
<dbReference type="AlphaFoldDB" id="A0A7C8MDR6"/>
<gene>
    <name evidence="1" type="ORF">BDV95DRAFT_487956</name>
</gene>
<dbReference type="EMBL" id="JAADJZ010000006">
    <property type="protein sequence ID" value="KAF2874175.1"/>
    <property type="molecule type" value="Genomic_DNA"/>
</dbReference>
<comment type="caution">
    <text evidence="1">The sequence shown here is derived from an EMBL/GenBank/DDBJ whole genome shotgun (WGS) entry which is preliminary data.</text>
</comment>
<name>A0A7C8MDR6_9PLEO</name>
<keyword evidence="2" id="KW-1185">Reference proteome</keyword>